<keyword evidence="1" id="KW-0433">Leucine-rich repeat</keyword>
<dbReference type="InterPro" id="IPR055414">
    <property type="entry name" value="LRR_R13L4/SHOC2-like"/>
</dbReference>
<evidence type="ECO:0000256" key="3">
    <source>
        <dbReference type="ARBA" id="ARBA00022821"/>
    </source>
</evidence>
<dbReference type="Pfam" id="PF00931">
    <property type="entry name" value="NB-ARC"/>
    <property type="match status" value="1"/>
</dbReference>
<dbReference type="InterPro" id="IPR058922">
    <property type="entry name" value="WHD_DRP"/>
</dbReference>
<gene>
    <name evidence="9" type="ORF">TRITD_2Av1G013890</name>
</gene>
<dbReference type="Pfam" id="PF23559">
    <property type="entry name" value="WHD_DRP"/>
    <property type="match status" value="1"/>
</dbReference>
<accession>A0A9R1R203</accession>
<dbReference type="PANTHER" id="PTHR36766:SF73">
    <property type="entry name" value="NB-ARC DOMAIN-CONTAINING PROTEIN"/>
    <property type="match status" value="1"/>
</dbReference>
<feature type="domain" description="Disease resistance R13L4/SHOC-2-like LRR" evidence="7">
    <location>
        <begin position="683"/>
        <end position="872"/>
    </location>
</feature>
<dbReference type="GO" id="GO:0006952">
    <property type="term" value="P:defense response"/>
    <property type="evidence" value="ECO:0007669"/>
    <property type="project" value="UniProtKB-KW"/>
</dbReference>
<feature type="region of interest" description="Disordered" evidence="4">
    <location>
        <begin position="121"/>
        <end position="145"/>
    </location>
</feature>
<keyword evidence="10" id="KW-1185">Reference proteome</keyword>
<dbReference type="InterPro" id="IPR032675">
    <property type="entry name" value="LRR_dom_sf"/>
</dbReference>
<dbReference type="Pfam" id="PF25019">
    <property type="entry name" value="LRR_R13L1-DRL21"/>
    <property type="match status" value="1"/>
</dbReference>
<evidence type="ECO:0000259" key="7">
    <source>
        <dbReference type="Pfam" id="PF23598"/>
    </source>
</evidence>
<dbReference type="SUPFAM" id="SSF52058">
    <property type="entry name" value="L domain-like"/>
    <property type="match status" value="1"/>
</dbReference>
<feature type="domain" description="NB-ARC" evidence="5">
    <location>
        <begin position="292"/>
        <end position="461"/>
    </location>
</feature>
<reference evidence="9 10" key="1">
    <citation type="submission" date="2017-09" db="EMBL/GenBank/DDBJ databases">
        <authorList>
            <consortium name="International Durum Wheat Genome Sequencing Consortium (IDWGSC)"/>
            <person name="Milanesi L."/>
        </authorList>
    </citation>
    <scope>NUCLEOTIDE SEQUENCE [LARGE SCALE GENOMIC DNA]</scope>
    <source>
        <strain evidence="10">cv. Svevo</strain>
    </source>
</reference>
<dbReference type="OMA" id="ECAITND"/>
<dbReference type="InterPro" id="IPR056789">
    <property type="entry name" value="LRR_R13L1-DRL21"/>
</dbReference>
<organism evidence="9 10">
    <name type="scientific">Triticum turgidum subsp. durum</name>
    <name type="common">Durum wheat</name>
    <name type="synonym">Triticum durum</name>
    <dbReference type="NCBI Taxonomy" id="4567"/>
    <lineage>
        <taxon>Eukaryota</taxon>
        <taxon>Viridiplantae</taxon>
        <taxon>Streptophyta</taxon>
        <taxon>Embryophyta</taxon>
        <taxon>Tracheophyta</taxon>
        <taxon>Spermatophyta</taxon>
        <taxon>Magnoliopsida</taxon>
        <taxon>Liliopsida</taxon>
        <taxon>Poales</taxon>
        <taxon>Poaceae</taxon>
        <taxon>BOP clade</taxon>
        <taxon>Pooideae</taxon>
        <taxon>Triticodae</taxon>
        <taxon>Triticeae</taxon>
        <taxon>Triticinae</taxon>
        <taxon>Triticum</taxon>
    </lineage>
</organism>
<evidence type="ECO:0000313" key="10">
    <source>
        <dbReference type="Proteomes" id="UP000324705"/>
    </source>
</evidence>
<keyword evidence="3" id="KW-0611">Plant defense</keyword>
<dbReference type="EMBL" id="LT934113">
    <property type="protein sequence ID" value="VAH25324.1"/>
    <property type="molecule type" value="Genomic_DNA"/>
</dbReference>
<evidence type="ECO:0000259" key="6">
    <source>
        <dbReference type="Pfam" id="PF23559"/>
    </source>
</evidence>
<name>A0A9R1R203_TRITD</name>
<dbReference type="GO" id="GO:0043531">
    <property type="term" value="F:ADP binding"/>
    <property type="evidence" value="ECO:0007669"/>
    <property type="project" value="InterPro"/>
</dbReference>
<dbReference type="Gramene" id="TRITD2Av1G013890.1">
    <property type="protein sequence ID" value="TRITD2Av1G013890.1"/>
    <property type="gene ID" value="TRITD2Av1G013890"/>
</dbReference>
<dbReference type="Gene3D" id="3.40.50.300">
    <property type="entry name" value="P-loop containing nucleotide triphosphate hydrolases"/>
    <property type="match status" value="1"/>
</dbReference>
<evidence type="ECO:0000259" key="8">
    <source>
        <dbReference type="Pfam" id="PF25019"/>
    </source>
</evidence>
<dbReference type="SUPFAM" id="SSF52047">
    <property type="entry name" value="RNI-like"/>
    <property type="match status" value="1"/>
</dbReference>
<protein>
    <recommendedName>
        <fullName evidence="11">AAA+ ATPase domain-containing protein</fullName>
    </recommendedName>
</protein>
<dbReference type="InterPro" id="IPR002182">
    <property type="entry name" value="NB-ARC"/>
</dbReference>
<evidence type="ECO:0000256" key="2">
    <source>
        <dbReference type="ARBA" id="ARBA00022737"/>
    </source>
</evidence>
<dbReference type="PANTHER" id="PTHR36766">
    <property type="entry name" value="PLANT BROAD-SPECTRUM MILDEW RESISTANCE PROTEIN RPW8"/>
    <property type="match status" value="1"/>
</dbReference>
<evidence type="ECO:0000313" key="9">
    <source>
        <dbReference type="EMBL" id="VAH25324.1"/>
    </source>
</evidence>
<evidence type="ECO:0000259" key="5">
    <source>
        <dbReference type="Pfam" id="PF00931"/>
    </source>
</evidence>
<dbReference type="Gene3D" id="1.10.10.10">
    <property type="entry name" value="Winged helix-like DNA-binding domain superfamily/Winged helix DNA-binding domain"/>
    <property type="match status" value="1"/>
</dbReference>
<feature type="domain" description="Disease resistance protein winged helix" evidence="6">
    <location>
        <begin position="547"/>
        <end position="621"/>
    </location>
</feature>
<dbReference type="PRINTS" id="PR00364">
    <property type="entry name" value="DISEASERSIST"/>
</dbReference>
<dbReference type="SUPFAM" id="SSF52540">
    <property type="entry name" value="P-loop containing nucleoside triphosphate hydrolases"/>
    <property type="match status" value="1"/>
</dbReference>
<evidence type="ECO:0008006" key="11">
    <source>
        <dbReference type="Google" id="ProtNLM"/>
    </source>
</evidence>
<feature type="domain" description="R13L1/DRL21-like LRR repeat region" evidence="8">
    <location>
        <begin position="926"/>
        <end position="995"/>
    </location>
</feature>
<evidence type="ECO:0000256" key="1">
    <source>
        <dbReference type="ARBA" id="ARBA00022614"/>
    </source>
</evidence>
<dbReference type="Gene3D" id="3.80.10.10">
    <property type="entry name" value="Ribonuclease Inhibitor"/>
    <property type="match status" value="4"/>
</dbReference>
<dbReference type="InterPro" id="IPR027417">
    <property type="entry name" value="P-loop_NTPase"/>
</dbReference>
<keyword evidence="2" id="KW-0677">Repeat</keyword>
<dbReference type="Pfam" id="PF23598">
    <property type="entry name" value="LRR_14"/>
    <property type="match status" value="1"/>
</dbReference>
<sequence>MEAAEDAFLVPAILWLIRGILESLTMGGELDAWIRRAGLAGDAEGLRSEIKRVSTAVSAASSVREGRPPAAALSEPSLAALREALYDADDVVDDLDYCRLQQRVMQRAALRDAIAGFMHGADGASTGGDVDMSTTSSSSGKQRRRRFEVSKHLDHFITGEVKETHMDQPEHASHHQLPNPSSIGDAIANATLVALGVPSSRKRMRTYQDPGDSFTPDVHAWNKEEFSSRIQDITRQLQDIRGDVTRVLNILGSESGAGPSHYQSTASDPRLRTSSLLKGRVYGRVEEKNYIKNLMTDEEYGSVGVTVLPIVGIAGAGKTTLAQLVYNDPDVQSQFKHRIWVRVSNNFDEIRVSRDMLDFASPSEKPHEGVCSFAKLQEVLKSHIRLKRVLLVLDDVWDDMSDCRWNQLLAPFKSNNARGNMILVTTRNMSVAKRIGTTGPIRLHALGNDDIWLLFKACAFGDENYAGHRSLSIIGKQIADKLKGNPLAAVTAGALLREKLTIDHWGNILRNEDWKLLGLNGGIMSALKLSYDQLPYHLHQCFSYCSIFPDNYQFLGEELVQIWISQGFVKHRHSNKILEKMGMDYLDDLLNLGYFHQVGRQNSSQGSQNCYAMCGLMRDFVRMVSRTECAITNDLQCNEILPTVRHLSVVTGYAYNKNQVGNKHCSNNFEENLRNKVTSLRKLRTLVLIGQFDSSMLQSFQDILREAHNLRLLQISGTSADYNSLMCSLVNPTHLRYLKLKVDEVHEGLPQVWSKFCHLQVLDVASNIDSNVIYGMSNVPSLRHLVSKEGVHSSIAGIGELISLQELHNFSVQDSNGVDIIELQSMNELVRLGISQLQNVKTREEAYQARLRDKHQLEKLHLSWNGTSSHDEYDHGMSSEMEVPLLVEVLEGPETCTSVEMEECLPKQVTEGLQTSSSIVMDCLQIDVLEGLEPNSNLKHLQISGYNGALSPFWLASNTPVTSLQTLHLENCGEWRILPSLGSLLFLTKLKLCGMQKVVEVFVPSLEELVLIKMPKLERCLCISKRDLNSSLRVLKIKWCPILEVFDLFGNGQELKIEEPWLPGLRELIVHDCPHLLIPHCLPSSSTFRIFNRKVSKFARIQGWSSERLTICILHKNFEESSSDEDFSEFCGEQLVLDGNIMAPHNLRFLTRLKIEGCQDLLSVSFKGLRKLVSLKTLKIRNCGKLFSPAILREHVNEDVTVANCGALPSLQCLSIKSCGITGKWLSLILKHALVPEELILQDCPEITRLSIEPEENNVSNVISAPNASTLTSSAQDRLLCIPLNLVSSLKKISICECPDLAFCGNNEGFAEFTSLEMLTINYGCDMLPSSLVHEDGRWLLPKSLVELDVNENSEETLEPSFVENATCLKVLDVWGSSSLEYLKLHHCTALEKLTVRDCELLDELEGLPSLTKLEVEYISSLESLQLHSCTALEELNILSCASLSTLEGFSSLGSLRHLKIHDCLCLHPCLEGLPGQGYQPFPRLESLDIDDFSILTTSFFKHQTSLQSLKLRTRDVGVTRLTDEQERELLRLESLQTLKFEASEYLKYLPAGLHSHPSLERLEVYRCPRISRLPAMGLPPSLENLHIMFCSEELNDGCRMLRTSNLNVSINYQNVE</sequence>
<evidence type="ECO:0000256" key="4">
    <source>
        <dbReference type="SAM" id="MobiDB-lite"/>
    </source>
</evidence>
<proteinExistence type="predicted"/>
<dbReference type="InterPro" id="IPR036388">
    <property type="entry name" value="WH-like_DNA-bd_sf"/>
</dbReference>
<dbReference type="Proteomes" id="UP000324705">
    <property type="component" value="Chromosome 2A"/>
</dbReference>